<accession>A0A915ELY3</accession>
<keyword evidence="2" id="KW-1185">Reference proteome</keyword>
<sequence length="107" mass="12202">MREKKQPKQRREEESEKSRNAHNSSFYRSPSLPRGNYMNKESGQVFGDSSELLWSDSARTSDDSRKKSQDQATFDTPASTYNSQTVSVVGGQPRFGHKSRSQTIQRV</sequence>
<feature type="region of interest" description="Disordered" evidence="1">
    <location>
        <begin position="1"/>
        <end position="107"/>
    </location>
</feature>
<protein>
    <submittedName>
        <fullName evidence="3">Uncharacterized protein</fullName>
    </submittedName>
</protein>
<evidence type="ECO:0000313" key="2">
    <source>
        <dbReference type="Proteomes" id="UP000887574"/>
    </source>
</evidence>
<dbReference type="WBParaSite" id="jg8175">
    <property type="protein sequence ID" value="jg8175"/>
    <property type="gene ID" value="jg8175"/>
</dbReference>
<organism evidence="2 3">
    <name type="scientific">Ditylenchus dipsaci</name>
    <dbReference type="NCBI Taxonomy" id="166011"/>
    <lineage>
        <taxon>Eukaryota</taxon>
        <taxon>Metazoa</taxon>
        <taxon>Ecdysozoa</taxon>
        <taxon>Nematoda</taxon>
        <taxon>Chromadorea</taxon>
        <taxon>Rhabditida</taxon>
        <taxon>Tylenchina</taxon>
        <taxon>Tylenchomorpha</taxon>
        <taxon>Sphaerularioidea</taxon>
        <taxon>Anguinidae</taxon>
        <taxon>Anguininae</taxon>
        <taxon>Ditylenchus</taxon>
    </lineage>
</organism>
<feature type="compositionally biased region" description="Basic and acidic residues" evidence="1">
    <location>
        <begin position="59"/>
        <end position="69"/>
    </location>
</feature>
<evidence type="ECO:0000313" key="3">
    <source>
        <dbReference type="WBParaSite" id="jg8175"/>
    </source>
</evidence>
<dbReference type="Proteomes" id="UP000887574">
    <property type="component" value="Unplaced"/>
</dbReference>
<reference evidence="3" key="1">
    <citation type="submission" date="2022-11" db="UniProtKB">
        <authorList>
            <consortium name="WormBaseParasite"/>
        </authorList>
    </citation>
    <scope>IDENTIFICATION</scope>
</reference>
<feature type="compositionally biased region" description="Polar residues" evidence="1">
    <location>
        <begin position="70"/>
        <end position="87"/>
    </location>
</feature>
<proteinExistence type="predicted"/>
<name>A0A915ELY3_9BILA</name>
<evidence type="ECO:0000256" key="1">
    <source>
        <dbReference type="SAM" id="MobiDB-lite"/>
    </source>
</evidence>
<dbReference type="AlphaFoldDB" id="A0A915ELY3"/>
<feature type="compositionally biased region" description="Basic and acidic residues" evidence="1">
    <location>
        <begin position="1"/>
        <end position="19"/>
    </location>
</feature>